<proteinExistence type="predicted"/>
<organism evidence="1 2">
    <name type="scientific">Stylosanthes scabra</name>
    <dbReference type="NCBI Taxonomy" id="79078"/>
    <lineage>
        <taxon>Eukaryota</taxon>
        <taxon>Viridiplantae</taxon>
        <taxon>Streptophyta</taxon>
        <taxon>Embryophyta</taxon>
        <taxon>Tracheophyta</taxon>
        <taxon>Spermatophyta</taxon>
        <taxon>Magnoliopsida</taxon>
        <taxon>eudicotyledons</taxon>
        <taxon>Gunneridae</taxon>
        <taxon>Pentapetalae</taxon>
        <taxon>rosids</taxon>
        <taxon>fabids</taxon>
        <taxon>Fabales</taxon>
        <taxon>Fabaceae</taxon>
        <taxon>Papilionoideae</taxon>
        <taxon>50 kb inversion clade</taxon>
        <taxon>dalbergioids sensu lato</taxon>
        <taxon>Dalbergieae</taxon>
        <taxon>Pterocarpus clade</taxon>
        <taxon>Stylosanthes</taxon>
    </lineage>
</organism>
<evidence type="ECO:0000313" key="2">
    <source>
        <dbReference type="Proteomes" id="UP001341840"/>
    </source>
</evidence>
<accession>A0ABU6QDA4</accession>
<gene>
    <name evidence="1" type="ORF">PIB30_037327</name>
</gene>
<dbReference type="EMBL" id="JASCZI010000187">
    <property type="protein sequence ID" value="MED6109853.1"/>
    <property type="molecule type" value="Genomic_DNA"/>
</dbReference>
<reference evidence="1 2" key="1">
    <citation type="journal article" date="2023" name="Plants (Basel)">
        <title>Bridging the Gap: Combining Genomics and Transcriptomics Approaches to Understand Stylosanthes scabra, an Orphan Legume from the Brazilian Caatinga.</title>
        <authorList>
            <person name="Ferreira-Neto J.R.C."/>
            <person name="da Silva M.D."/>
            <person name="Binneck E."/>
            <person name="de Melo N.F."/>
            <person name="da Silva R.H."/>
            <person name="de Melo A.L.T.M."/>
            <person name="Pandolfi V."/>
            <person name="Bustamante F.O."/>
            <person name="Brasileiro-Vidal A.C."/>
            <person name="Benko-Iseppon A.M."/>
        </authorList>
    </citation>
    <scope>NUCLEOTIDE SEQUENCE [LARGE SCALE GENOMIC DNA]</scope>
    <source>
        <tissue evidence="1">Leaves</tissue>
    </source>
</reference>
<comment type="caution">
    <text evidence="1">The sequence shown here is derived from an EMBL/GenBank/DDBJ whole genome shotgun (WGS) entry which is preliminary data.</text>
</comment>
<sequence length="77" mass="8520">MARLHDLKLPKSIITGATVRPQYLNGVPARLARPRDGLGAPTRIAVARPRPSTLYSRTNYWKGRAPAPLLPRARVSH</sequence>
<evidence type="ECO:0000313" key="1">
    <source>
        <dbReference type="EMBL" id="MED6109853.1"/>
    </source>
</evidence>
<dbReference type="Proteomes" id="UP001341840">
    <property type="component" value="Unassembled WGS sequence"/>
</dbReference>
<protein>
    <submittedName>
        <fullName evidence="1">Uncharacterized protein</fullName>
    </submittedName>
</protein>
<keyword evidence="2" id="KW-1185">Reference proteome</keyword>
<name>A0ABU6QDA4_9FABA</name>